<evidence type="ECO:0000313" key="1">
    <source>
        <dbReference type="EMBL" id="GAU17338.1"/>
    </source>
</evidence>
<dbReference type="EMBL" id="DF973169">
    <property type="protein sequence ID" value="GAU17338.1"/>
    <property type="molecule type" value="Genomic_DNA"/>
</dbReference>
<gene>
    <name evidence="1" type="ORF">TSUD_110550</name>
</gene>
<reference evidence="2" key="1">
    <citation type="journal article" date="2017" name="Front. Plant Sci.">
        <title>Climate Clever Clovers: New Paradigm to Reduce the Environmental Footprint of Ruminants by Breeding Low Methanogenic Forages Utilizing Haplotype Variation.</title>
        <authorList>
            <person name="Kaur P."/>
            <person name="Appels R."/>
            <person name="Bayer P.E."/>
            <person name="Keeble-Gagnere G."/>
            <person name="Wang J."/>
            <person name="Hirakawa H."/>
            <person name="Shirasawa K."/>
            <person name="Vercoe P."/>
            <person name="Stefanova K."/>
            <person name="Durmic Z."/>
            <person name="Nichols P."/>
            <person name="Revell C."/>
            <person name="Isobe S.N."/>
            <person name="Edwards D."/>
            <person name="Erskine W."/>
        </authorList>
    </citation>
    <scope>NUCLEOTIDE SEQUENCE [LARGE SCALE GENOMIC DNA]</scope>
    <source>
        <strain evidence="2">cv. Daliak</strain>
    </source>
</reference>
<protein>
    <submittedName>
        <fullName evidence="1">Uncharacterized protein</fullName>
    </submittedName>
</protein>
<organism evidence="1 2">
    <name type="scientific">Trifolium subterraneum</name>
    <name type="common">Subterranean clover</name>
    <dbReference type="NCBI Taxonomy" id="3900"/>
    <lineage>
        <taxon>Eukaryota</taxon>
        <taxon>Viridiplantae</taxon>
        <taxon>Streptophyta</taxon>
        <taxon>Embryophyta</taxon>
        <taxon>Tracheophyta</taxon>
        <taxon>Spermatophyta</taxon>
        <taxon>Magnoliopsida</taxon>
        <taxon>eudicotyledons</taxon>
        <taxon>Gunneridae</taxon>
        <taxon>Pentapetalae</taxon>
        <taxon>rosids</taxon>
        <taxon>fabids</taxon>
        <taxon>Fabales</taxon>
        <taxon>Fabaceae</taxon>
        <taxon>Papilionoideae</taxon>
        <taxon>50 kb inversion clade</taxon>
        <taxon>NPAAA clade</taxon>
        <taxon>Hologalegina</taxon>
        <taxon>IRL clade</taxon>
        <taxon>Trifolieae</taxon>
        <taxon>Trifolium</taxon>
    </lineage>
</organism>
<dbReference type="Proteomes" id="UP000242715">
    <property type="component" value="Unassembled WGS sequence"/>
</dbReference>
<keyword evidence="2" id="KW-1185">Reference proteome</keyword>
<dbReference type="AlphaFoldDB" id="A0A2Z6MGW1"/>
<evidence type="ECO:0000313" key="2">
    <source>
        <dbReference type="Proteomes" id="UP000242715"/>
    </source>
</evidence>
<name>A0A2Z6MGW1_TRISU</name>
<sequence>MLGLIISHMNSYLDNYVRIDLWDSRQHGQCLQNKGRRSSPKKWRDNVSRVWMFTAPLPMNTTLERIPFPKQDMVNT</sequence>
<proteinExistence type="predicted"/>
<accession>A0A2Z6MGW1</accession>